<accession>A0AAV9JPU7</accession>
<dbReference type="EMBL" id="JAVFHQ010000012">
    <property type="protein sequence ID" value="KAK4547026.1"/>
    <property type="molecule type" value="Genomic_DNA"/>
</dbReference>
<dbReference type="PANTHER" id="PTHR12133:SF1">
    <property type="entry name" value="TRNA (ADENINE(58)-N(1))-METHYLTRANSFERASE, MITOCHONDRIAL"/>
    <property type="match status" value="1"/>
</dbReference>
<gene>
    <name evidence="5" type="ORF">LTR36_001247</name>
</gene>
<comment type="caution">
    <text evidence="5">The sequence shown here is derived from an EMBL/GenBank/DDBJ whole genome shotgun (WGS) entry which is preliminary data.</text>
</comment>
<proteinExistence type="predicted"/>
<dbReference type="AlphaFoldDB" id="A0AAV9JPU7"/>
<organism evidence="5 6">
    <name type="scientific">Oleoguttula mirabilis</name>
    <dbReference type="NCBI Taxonomy" id="1507867"/>
    <lineage>
        <taxon>Eukaryota</taxon>
        <taxon>Fungi</taxon>
        <taxon>Dikarya</taxon>
        <taxon>Ascomycota</taxon>
        <taxon>Pezizomycotina</taxon>
        <taxon>Dothideomycetes</taxon>
        <taxon>Dothideomycetidae</taxon>
        <taxon>Mycosphaerellales</taxon>
        <taxon>Teratosphaeriaceae</taxon>
        <taxon>Oleoguttula</taxon>
    </lineage>
</organism>
<dbReference type="Gene3D" id="3.10.330.20">
    <property type="match status" value="1"/>
</dbReference>
<reference evidence="5 6" key="1">
    <citation type="submission" date="2021-11" db="EMBL/GenBank/DDBJ databases">
        <title>Black yeast isolated from Biological Soil Crust.</title>
        <authorList>
            <person name="Kurbessoian T."/>
        </authorList>
    </citation>
    <scope>NUCLEOTIDE SEQUENCE [LARGE SCALE GENOMIC DNA]</scope>
    <source>
        <strain evidence="5 6">CCFEE 5522</strain>
    </source>
</reference>
<dbReference type="Proteomes" id="UP001324427">
    <property type="component" value="Unassembled WGS sequence"/>
</dbReference>
<dbReference type="GO" id="GO:0030488">
    <property type="term" value="P:tRNA methylation"/>
    <property type="evidence" value="ECO:0007669"/>
    <property type="project" value="InterPro"/>
</dbReference>
<name>A0AAV9JPU7_9PEZI</name>
<feature type="region of interest" description="Disordered" evidence="4">
    <location>
        <begin position="359"/>
        <end position="379"/>
    </location>
</feature>
<dbReference type="PROSITE" id="PS51620">
    <property type="entry name" value="SAM_TRM61"/>
    <property type="match status" value="1"/>
</dbReference>
<evidence type="ECO:0000256" key="1">
    <source>
        <dbReference type="ARBA" id="ARBA00012796"/>
    </source>
</evidence>
<dbReference type="InterPro" id="IPR014816">
    <property type="entry name" value="tRNA_MeTrfase_Gcd14"/>
</dbReference>
<evidence type="ECO:0000256" key="2">
    <source>
        <dbReference type="ARBA" id="ARBA00015963"/>
    </source>
</evidence>
<dbReference type="Pfam" id="PF14801">
    <property type="entry name" value="TrmI-like_N"/>
    <property type="match status" value="1"/>
</dbReference>
<dbReference type="Gene3D" id="3.40.50.150">
    <property type="entry name" value="Vaccinia Virus protein VP39"/>
    <property type="match status" value="1"/>
</dbReference>
<dbReference type="InterPro" id="IPR029063">
    <property type="entry name" value="SAM-dependent_MTases_sf"/>
</dbReference>
<evidence type="ECO:0000256" key="3">
    <source>
        <dbReference type="ARBA" id="ARBA00033309"/>
    </source>
</evidence>
<keyword evidence="6" id="KW-1185">Reference proteome</keyword>
<dbReference type="PANTHER" id="PTHR12133">
    <property type="entry name" value="TRNA (ADENINE(58)-N(1))-METHYLTRANSFERASE"/>
    <property type="match status" value="1"/>
</dbReference>
<dbReference type="GO" id="GO:0031515">
    <property type="term" value="C:tRNA (m1A) methyltransferase complex"/>
    <property type="evidence" value="ECO:0007669"/>
    <property type="project" value="InterPro"/>
</dbReference>
<evidence type="ECO:0000313" key="5">
    <source>
        <dbReference type="EMBL" id="KAK4547026.1"/>
    </source>
</evidence>
<protein>
    <recommendedName>
        <fullName evidence="2">tRNA (adenine(58)-N(1))-methyltransferase catalytic subunit TRM61</fullName>
        <ecNumber evidence="1">2.1.1.220</ecNumber>
    </recommendedName>
    <alternativeName>
        <fullName evidence="3">tRNA(m1A58)-methyltransferase subunit TRM61</fullName>
    </alternativeName>
</protein>
<dbReference type="EC" id="2.1.1.220" evidence="1"/>
<dbReference type="SUPFAM" id="SSF53335">
    <property type="entry name" value="S-adenosyl-L-methionine-dependent methyltransferases"/>
    <property type="match status" value="1"/>
</dbReference>
<sequence length="417" mass="45910">MTLIWRAVRRAPTCTRSIQQERRIADVRPFFAGDHVILRPTNDRSATPVLSRSLRPGRRIDTHKGVIPHEDIIGKRVRDVIRTATTKAGKQGVEYRLHEVKLEEYVRLTKRLVTPLYPQDARLIVGLLDLHPDPPAWGQSPDEPKLEILEAGTGHGALTLFLSRAIHAANPLFPRETTQLDDEGEAAVQQWKATRRALIHTIEISPKYSAHAQKVVQGFRHGTYHHNVDFHVGNVSDWTRAALKARHDQPFLSHAFLDLPGAETHLGTVASALRTDGTLIAFNPSITQIMAALEKVKDDKVPLELERVIELGVNGGSGGREWDVRAVRPRASLKAASMPVPACIEGESVVGAAVAAEDSGVELSRDEEPQVAGPSTETEGKNEWKMVCRPKVGDAIVGGGFLGVFRKLRDMREVAGS</sequence>
<dbReference type="GO" id="GO:0005739">
    <property type="term" value="C:mitochondrion"/>
    <property type="evidence" value="ECO:0007669"/>
    <property type="project" value="TreeGrafter"/>
</dbReference>
<evidence type="ECO:0000313" key="6">
    <source>
        <dbReference type="Proteomes" id="UP001324427"/>
    </source>
</evidence>
<dbReference type="GO" id="GO:0160107">
    <property type="term" value="F:tRNA (adenine(58)-N1)-methyltransferase activity"/>
    <property type="evidence" value="ECO:0007669"/>
    <property type="project" value="UniProtKB-EC"/>
</dbReference>
<evidence type="ECO:0000256" key="4">
    <source>
        <dbReference type="SAM" id="MobiDB-lite"/>
    </source>
</evidence>